<gene>
    <name evidence="2" type="ORF">NQ032_13780</name>
</gene>
<dbReference type="GeneID" id="48592357"/>
<organism evidence="2 3">
    <name type="scientific">Mammaliicoccus sciuri</name>
    <name type="common">Staphylococcus sciuri</name>
    <dbReference type="NCBI Taxonomy" id="1296"/>
    <lineage>
        <taxon>Bacteria</taxon>
        <taxon>Bacillati</taxon>
        <taxon>Bacillota</taxon>
        <taxon>Bacilli</taxon>
        <taxon>Bacillales</taxon>
        <taxon>Staphylococcaceae</taxon>
        <taxon>Mammaliicoccus</taxon>
    </lineage>
</organism>
<dbReference type="RefSeq" id="WP_227532160.1">
    <property type="nucleotide sequence ID" value="NZ_CAJVGN010000001.1"/>
</dbReference>
<feature type="coiled-coil region" evidence="1">
    <location>
        <begin position="91"/>
        <end position="118"/>
    </location>
</feature>
<proteinExistence type="predicted"/>
<comment type="caution">
    <text evidence="2">The sequence shown here is derived from an EMBL/GenBank/DDBJ whole genome shotgun (WGS) entry which is preliminary data.</text>
</comment>
<reference evidence="2" key="1">
    <citation type="submission" date="2022-07" db="EMBL/GenBank/DDBJ databases">
        <title>Bacterial species isolated from the porcine tonsil microbiota.</title>
        <authorList>
            <person name="Oliveira I.M.F."/>
        </authorList>
    </citation>
    <scope>NUCLEOTIDE SEQUENCE</scope>
    <source>
        <strain evidence="2">8QC2O2</strain>
    </source>
</reference>
<name>A0AAW5LSR0_MAMSC</name>
<evidence type="ECO:0000256" key="1">
    <source>
        <dbReference type="SAM" id="Coils"/>
    </source>
</evidence>
<evidence type="ECO:0000313" key="3">
    <source>
        <dbReference type="Proteomes" id="UP001204068"/>
    </source>
</evidence>
<accession>A0AAW5LSR0</accession>
<sequence>MTEVGDSMFNVVSDQLKQLILVSYYESLDTCAKRLDVKIKAMKQYITYLEQKRCQLSKLIDKYTLELDNKYMDKIEDFKIKCAKKLEDHDLQWLQKQINMLESELAKIDEAMKSTLDKIADTIAERTMLTQMNSLL</sequence>
<keyword evidence="1" id="KW-0175">Coiled coil</keyword>
<dbReference type="Proteomes" id="UP001204068">
    <property type="component" value="Unassembled WGS sequence"/>
</dbReference>
<dbReference type="EMBL" id="JANILD010000007">
    <property type="protein sequence ID" value="MCQ9304673.1"/>
    <property type="molecule type" value="Genomic_DNA"/>
</dbReference>
<protein>
    <submittedName>
        <fullName evidence="2">Uncharacterized protein</fullName>
    </submittedName>
</protein>
<dbReference type="AlphaFoldDB" id="A0AAW5LSR0"/>
<evidence type="ECO:0000313" key="2">
    <source>
        <dbReference type="EMBL" id="MCQ9304673.1"/>
    </source>
</evidence>